<protein>
    <submittedName>
        <fullName evidence="2">Uncharacterized protein</fullName>
    </submittedName>
</protein>
<feature type="region of interest" description="Disordered" evidence="1">
    <location>
        <begin position="427"/>
        <end position="513"/>
    </location>
</feature>
<gene>
    <name evidence="2" type="ORF">KCU76_g2002</name>
</gene>
<comment type="caution">
    <text evidence="2">The sequence shown here is derived from an EMBL/GenBank/DDBJ whole genome shotgun (WGS) entry which is preliminary data.</text>
</comment>
<proteinExistence type="predicted"/>
<reference evidence="2" key="2">
    <citation type="submission" date="2021-08" db="EMBL/GenBank/DDBJ databases">
        <authorList>
            <person name="Gostincar C."/>
            <person name="Sun X."/>
            <person name="Song Z."/>
            <person name="Gunde-Cimerman N."/>
        </authorList>
    </citation>
    <scope>NUCLEOTIDE SEQUENCE</scope>
    <source>
        <strain evidence="2">EXF-9911</strain>
    </source>
</reference>
<organism evidence="2 3">
    <name type="scientific">Aureobasidium melanogenum</name>
    <name type="common">Aureobasidium pullulans var. melanogenum</name>
    <dbReference type="NCBI Taxonomy" id="46634"/>
    <lineage>
        <taxon>Eukaryota</taxon>
        <taxon>Fungi</taxon>
        <taxon>Dikarya</taxon>
        <taxon>Ascomycota</taxon>
        <taxon>Pezizomycotina</taxon>
        <taxon>Dothideomycetes</taxon>
        <taxon>Dothideomycetidae</taxon>
        <taxon>Dothideales</taxon>
        <taxon>Saccotheciaceae</taxon>
        <taxon>Aureobasidium</taxon>
    </lineage>
</organism>
<feature type="compositionally biased region" description="Basic and acidic residues" evidence="1">
    <location>
        <begin position="480"/>
        <end position="489"/>
    </location>
</feature>
<feature type="compositionally biased region" description="Acidic residues" evidence="1">
    <location>
        <begin position="428"/>
        <end position="453"/>
    </location>
</feature>
<dbReference type="Proteomes" id="UP000779574">
    <property type="component" value="Unassembled WGS sequence"/>
</dbReference>
<feature type="non-terminal residue" evidence="2">
    <location>
        <position position="1"/>
    </location>
</feature>
<reference evidence="2" key="1">
    <citation type="journal article" date="2021" name="J Fungi (Basel)">
        <title>Virulence traits and population genomics of the black yeast Aureobasidium melanogenum.</title>
        <authorList>
            <person name="Cernosa A."/>
            <person name="Sun X."/>
            <person name="Gostincar C."/>
            <person name="Fang C."/>
            <person name="Gunde-Cimerman N."/>
            <person name="Song Z."/>
        </authorList>
    </citation>
    <scope>NUCLEOTIDE SEQUENCE</scope>
    <source>
        <strain evidence="2">EXF-9911</strain>
    </source>
</reference>
<name>A0A9P8EUZ9_AURME</name>
<sequence>MEGESERLRRRYAEEVRPHFKTQLWSTVHGWLCESEMFERLAEVGVPFVRSFEGAPIDGALICPGPITPPERPTTNLAVFEWALAQENVEFIPIEVKSVALHQGLGSNKNLDYTYSRPGQSKHGNAQVFFFRFEEFPDYTAIIPRAVFENSSGVAYGINGLISGVPCLWHPFMVHDSDLHAAVLSLLDQDTYYVNPTTGVRLTGFRPLRTKRPALTPIVPVSRRAMNVLRELFRQIESSAYDLMIDLNPIAPLVGDFVLNIPEVPELLCVEHKHFHWTDNTILNTFLDPERDDELKIRRSPYAKNRMWHFLIFQSSELPPRYICFARHEVDESWITDPPQIASLSESGKHIFQGDDATQKLLEKIKQQATSAIDTVHKVIENIRPHDSDIDSLIAGNHLESVLELLHRREEELESQIEEEQAFVAMEMMEEEEEEEEEEDQEQVSGTDDDNEERNDNVPYEYAKAKDRPKYVYQSGRKSYKLEERRKEAAYTIPEGMEPLPEMGRHIKIEDEE</sequence>
<dbReference type="AlphaFoldDB" id="A0A9P8EUZ9"/>
<feature type="compositionally biased region" description="Basic and acidic residues" evidence="1">
    <location>
        <begin position="503"/>
        <end position="513"/>
    </location>
</feature>
<evidence type="ECO:0000256" key="1">
    <source>
        <dbReference type="SAM" id="MobiDB-lite"/>
    </source>
</evidence>
<evidence type="ECO:0000313" key="3">
    <source>
        <dbReference type="Proteomes" id="UP000779574"/>
    </source>
</evidence>
<evidence type="ECO:0000313" key="2">
    <source>
        <dbReference type="EMBL" id="KAG9698803.1"/>
    </source>
</evidence>
<dbReference type="EMBL" id="JAHFXF010000046">
    <property type="protein sequence ID" value="KAG9698803.1"/>
    <property type="molecule type" value="Genomic_DNA"/>
</dbReference>
<accession>A0A9P8EUZ9</accession>
<dbReference type="OrthoDB" id="2959108at2759"/>